<dbReference type="InterPro" id="IPR051328">
    <property type="entry name" value="T7SS_ABC-Transporter"/>
</dbReference>
<keyword evidence="3 5" id="KW-1133">Transmembrane helix</keyword>
<evidence type="ECO:0000256" key="1">
    <source>
        <dbReference type="ARBA" id="ARBA00004141"/>
    </source>
</evidence>
<organism evidence="6 7">
    <name type="scientific">Uliginosibacterium sediminicola</name>
    <dbReference type="NCBI Taxonomy" id="2024550"/>
    <lineage>
        <taxon>Bacteria</taxon>
        <taxon>Pseudomonadati</taxon>
        <taxon>Pseudomonadota</taxon>
        <taxon>Betaproteobacteria</taxon>
        <taxon>Rhodocyclales</taxon>
        <taxon>Zoogloeaceae</taxon>
        <taxon>Uliginosibacterium</taxon>
    </lineage>
</organism>
<feature type="transmembrane region" description="Helical" evidence="5">
    <location>
        <begin position="21"/>
        <end position="43"/>
    </location>
</feature>
<feature type="transmembrane region" description="Helical" evidence="5">
    <location>
        <begin position="453"/>
        <end position="471"/>
    </location>
</feature>
<proteinExistence type="predicted"/>
<protein>
    <submittedName>
        <fullName evidence="6">YhgE/Pip domain-containing protein</fullName>
    </submittedName>
</protein>
<reference evidence="6 7" key="1">
    <citation type="journal article" date="2018" name="Int. J. Syst. Evol. Microbiol.">
        <title>Uliginosibacterium sediminicola sp. nov., isolated from freshwater sediment.</title>
        <authorList>
            <person name="Hwang W.M."/>
            <person name="Kim S.M."/>
            <person name="Kang K."/>
            <person name="Ahn T.Y."/>
        </authorList>
    </citation>
    <scope>NUCLEOTIDE SEQUENCE [LARGE SCALE GENOMIC DNA]</scope>
    <source>
        <strain evidence="6 7">M1-21</strain>
    </source>
</reference>
<sequence length="643" mass="68825">MKLFRQAFTLARIEASYLCRHARLLVAALVVVLVPAVYAWIYLASVWDPTARTNALAVGLINLDQGIAYHELQFNIGREVVAELKSGQRFNYIEYQDEAQIRRDVRLGRLSFALIIPHDLSAQAVPGTEAGAGKPVIYAAEGNNYEAGAIAQRFAETLGERINTSLNERRWALVLSSEVGSERGVAQLRRAVDALDKGAHELRSGAHRAEHGAEQLLGGAERVAEGEQQLSAGMRQLSNGLRSIDAQRPHRSELARLESGAAALTAGHAELGEGLGELQHGSAKLREGTQKYRDKLADSLFVPEALSTPAEQLADGAQKLDSGIASARTAQQKLAEGFGSFNNGVLSLANGTRSVFGAIHGAVGKLPEEKDLDALDKGTGELAQGVKRLSDGNHRLATGADQLAFGIDQLAHALPASLSKPDGSPRGLANSIEPRVERYAAVENSGSGFAPNMLPAALWLGCGVVIFLLHVRILPREAESFSLPARLLGKMLLPGTLVLAQTLCLLFTALFVLHIHVVDIPAFVLVLSVSALTFLCIIFALAKGFGDAGKGAAMILLALQLSSSGGVMPVELSGWLFKDISPWLPLTWSVKAIKASMFGAFEGAWQQPLCYVVLFALGALLLAACVGRWRLVSHDTMRPSVEF</sequence>
<comment type="subcellular location">
    <subcellularLocation>
        <location evidence="1">Membrane</location>
        <topology evidence="1">Multi-pass membrane protein</topology>
    </subcellularLocation>
</comment>
<keyword evidence="2 5" id="KW-0812">Transmembrane</keyword>
<keyword evidence="4 5" id="KW-0472">Membrane</keyword>
<dbReference type="NCBIfam" id="TIGR03062">
    <property type="entry name" value="pip_yhgE_Cterm"/>
    <property type="match status" value="1"/>
</dbReference>
<gene>
    <name evidence="6" type="ORF">ABDB84_16590</name>
</gene>
<dbReference type="EMBL" id="JBDIVE010000010">
    <property type="protein sequence ID" value="MEN3070103.1"/>
    <property type="molecule type" value="Genomic_DNA"/>
</dbReference>
<dbReference type="RefSeq" id="WP_345920878.1">
    <property type="nucleotide sequence ID" value="NZ_JBDIVE010000010.1"/>
</dbReference>
<evidence type="ECO:0000313" key="6">
    <source>
        <dbReference type="EMBL" id="MEN3070103.1"/>
    </source>
</evidence>
<feature type="transmembrane region" description="Helical" evidence="5">
    <location>
        <begin position="611"/>
        <end position="629"/>
    </location>
</feature>
<name>A0ABU9Z2Y6_9RHOO</name>
<feature type="transmembrane region" description="Helical" evidence="5">
    <location>
        <begin position="520"/>
        <end position="542"/>
    </location>
</feature>
<accession>A0ABU9Z2Y6</accession>
<dbReference type="PANTHER" id="PTHR43077">
    <property type="entry name" value="TRANSPORT PERMEASE YVFS-RELATED"/>
    <property type="match status" value="1"/>
</dbReference>
<evidence type="ECO:0000313" key="7">
    <source>
        <dbReference type="Proteomes" id="UP001410394"/>
    </source>
</evidence>
<feature type="transmembrane region" description="Helical" evidence="5">
    <location>
        <begin position="554"/>
        <end position="577"/>
    </location>
</feature>
<keyword evidence="7" id="KW-1185">Reference proteome</keyword>
<evidence type="ECO:0000256" key="3">
    <source>
        <dbReference type="ARBA" id="ARBA00022989"/>
    </source>
</evidence>
<dbReference type="PANTHER" id="PTHR43077:SF10">
    <property type="entry name" value="TRANSPORT PERMEASE PROTEIN"/>
    <property type="match status" value="1"/>
</dbReference>
<dbReference type="InterPro" id="IPR017501">
    <property type="entry name" value="Phage_infect_YhgE_C"/>
</dbReference>
<comment type="caution">
    <text evidence="6">The sequence shown here is derived from an EMBL/GenBank/DDBJ whole genome shotgun (WGS) entry which is preliminary data.</text>
</comment>
<evidence type="ECO:0000256" key="2">
    <source>
        <dbReference type="ARBA" id="ARBA00022692"/>
    </source>
</evidence>
<evidence type="ECO:0000256" key="5">
    <source>
        <dbReference type="SAM" id="Phobius"/>
    </source>
</evidence>
<feature type="transmembrane region" description="Helical" evidence="5">
    <location>
        <begin position="492"/>
        <end position="514"/>
    </location>
</feature>
<evidence type="ECO:0000256" key="4">
    <source>
        <dbReference type="ARBA" id="ARBA00023136"/>
    </source>
</evidence>
<dbReference type="Proteomes" id="UP001410394">
    <property type="component" value="Unassembled WGS sequence"/>
</dbReference>